<accession>A0A8R7UMH4</accession>
<reference evidence="2" key="3">
    <citation type="submission" date="2022-06" db="UniProtKB">
        <authorList>
            <consortium name="EnsemblPlants"/>
        </authorList>
    </citation>
    <scope>IDENTIFICATION</scope>
</reference>
<name>A0A8R7UMH4_TRIUA</name>
<dbReference type="Gramene" id="TuG1812G0600000071.01.T01">
    <property type="protein sequence ID" value="TuG1812G0600000071.01.T01.cds444818"/>
    <property type="gene ID" value="TuG1812G0600000071.01"/>
</dbReference>
<sequence>MASVVERASPAQHFLVVTYAGQGHINPARHLALCLLRAAPGARVTFSTAVSACRKMFPDHADAAAVDHVDGAGVRYVPYSDGFDGGFDGVSTDYISSLKVVGARTLDGVLARLRDAGTPVTRLVYTQVLSWAADVARAHGVPAVLYWIQPATVLAAYLHFLRGTDGLDQAVAAAASDPWAARP</sequence>
<evidence type="ECO:0000256" key="1">
    <source>
        <dbReference type="ARBA" id="ARBA00009995"/>
    </source>
</evidence>
<dbReference type="GO" id="GO:0080044">
    <property type="term" value="F:quercetin 7-O-glucosyltransferase activity"/>
    <property type="evidence" value="ECO:0007669"/>
    <property type="project" value="TreeGrafter"/>
</dbReference>
<dbReference type="PANTHER" id="PTHR11926:SF1534">
    <property type="entry name" value="GLYCOSYLTRANSFERASE"/>
    <property type="match status" value="1"/>
</dbReference>
<dbReference type="Gene3D" id="3.40.50.2000">
    <property type="entry name" value="Glycogen Phosphorylase B"/>
    <property type="match status" value="1"/>
</dbReference>
<proteinExistence type="inferred from homology"/>
<dbReference type="PANTHER" id="PTHR11926">
    <property type="entry name" value="GLUCOSYL/GLUCURONOSYL TRANSFERASES"/>
    <property type="match status" value="1"/>
</dbReference>
<dbReference type="SUPFAM" id="SSF53756">
    <property type="entry name" value="UDP-Glycosyltransferase/glycogen phosphorylase"/>
    <property type="match status" value="1"/>
</dbReference>
<reference evidence="2" key="2">
    <citation type="submission" date="2018-03" db="EMBL/GenBank/DDBJ databases">
        <title>The Triticum urartu genome reveals the dynamic nature of wheat genome evolution.</title>
        <authorList>
            <person name="Ling H."/>
            <person name="Ma B."/>
            <person name="Shi X."/>
            <person name="Liu H."/>
            <person name="Dong L."/>
            <person name="Sun H."/>
            <person name="Cao Y."/>
            <person name="Gao Q."/>
            <person name="Zheng S."/>
            <person name="Li Y."/>
            <person name="Yu Y."/>
            <person name="Du H."/>
            <person name="Qi M."/>
            <person name="Li Y."/>
            <person name="Yu H."/>
            <person name="Cui Y."/>
            <person name="Wang N."/>
            <person name="Chen C."/>
            <person name="Wu H."/>
            <person name="Zhao Y."/>
            <person name="Zhang J."/>
            <person name="Li Y."/>
            <person name="Zhou W."/>
            <person name="Zhang B."/>
            <person name="Hu W."/>
            <person name="Eijk M."/>
            <person name="Tang J."/>
            <person name="Witsenboer H."/>
            <person name="Zhao S."/>
            <person name="Li Z."/>
            <person name="Zhang A."/>
            <person name="Wang D."/>
            <person name="Liang C."/>
        </authorList>
    </citation>
    <scope>NUCLEOTIDE SEQUENCE [LARGE SCALE GENOMIC DNA]</scope>
    <source>
        <strain evidence="2">cv. G1812</strain>
    </source>
</reference>
<dbReference type="AlphaFoldDB" id="A0A8R7UMH4"/>
<reference evidence="3" key="1">
    <citation type="journal article" date="2013" name="Nature">
        <title>Draft genome of the wheat A-genome progenitor Triticum urartu.</title>
        <authorList>
            <person name="Ling H.Q."/>
            <person name="Zhao S."/>
            <person name="Liu D."/>
            <person name="Wang J."/>
            <person name="Sun H."/>
            <person name="Zhang C."/>
            <person name="Fan H."/>
            <person name="Li D."/>
            <person name="Dong L."/>
            <person name="Tao Y."/>
            <person name="Gao C."/>
            <person name="Wu H."/>
            <person name="Li Y."/>
            <person name="Cui Y."/>
            <person name="Guo X."/>
            <person name="Zheng S."/>
            <person name="Wang B."/>
            <person name="Yu K."/>
            <person name="Liang Q."/>
            <person name="Yang W."/>
            <person name="Lou X."/>
            <person name="Chen J."/>
            <person name="Feng M."/>
            <person name="Jian J."/>
            <person name="Zhang X."/>
            <person name="Luo G."/>
            <person name="Jiang Y."/>
            <person name="Liu J."/>
            <person name="Wang Z."/>
            <person name="Sha Y."/>
            <person name="Zhang B."/>
            <person name="Wu H."/>
            <person name="Tang D."/>
            <person name="Shen Q."/>
            <person name="Xue P."/>
            <person name="Zou S."/>
            <person name="Wang X."/>
            <person name="Liu X."/>
            <person name="Wang F."/>
            <person name="Yang Y."/>
            <person name="An X."/>
            <person name="Dong Z."/>
            <person name="Zhang K."/>
            <person name="Zhang X."/>
            <person name="Luo M.C."/>
            <person name="Dvorak J."/>
            <person name="Tong Y."/>
            <person name="Wang J."/>
            <person name="Yang H."/>
            <person name="Li Z."/>
            <person name="Wang D."/>
            <person name="Zhang A."/>
            <person name="Wang J."/>
        </authorList>
    </citation>
    <scope>NUCLEOTIDE SEQUENCE</scope>
    <source>
        <strain evidence="3">cv. G1812</strain>
    </source>
</reference>
<dbReference type="Proteomes" id="UP000015106">
    <property type="component" value="Chromosome 6"/>
</dbReference>
<evidence type="ECO:0000313" key="3">
    <source>
        <dbReference type="Proteomes" id="UP000015106"/>
    </source>
</evidence>
<comment type="similarity">
    <text evidence="1">Belongs to the UDP-glycosyltransferase family.</text>
</comment>
<dbReference type="GO" id="GO:0080043">
    <property type="term" value="F:quercetin 3-O-glucosyltransferase activity"/>
    <property type="evidence" value="ECO:0007669"/>
    <property type="project" value="TreeGrafter"/>
</dbReference>
<organism evidence="2 3">
    <name type="scientific">Triticum urartu</name>
    <name type="common">Red wild einkorn</name>
    <name type="synonym">Crithodium urartu</name>
    <dbReference type="NCBI Taxonomy" id="4572"/>
    <lineage>
        <taxon>Eukaryota</taxon>
        <taxon>Viridiplantae</taxon>
        <taxon>Streptophyta</taxon>
        <taxon>Embryophyta</taxon>
        <taxon>Tracheophyta</taxon>
        <taxon>Spermatophyta</taxon>
        <taxon>Magnoliopsida</taxon>
        <taxon>Liliopsida</taxon>
        <taxon>Poales</taxon>
        <taxon>Poaceae</taxon>
        <taxon>BOP clade</taxon>
        <taxon>Pooideae</taxon>
        <taxon>Triticodae</taxon>
        <taxon>Triticeae</taxon>
        <taxon>Triticinae</taxon>
        <taxon>Triticum</taxon>
    </lineage>
</organism>
<evidence type="ECO:0000313" key="2">
    <source>
        <dbReference type="EnsemblPlants" id="TuG1812G0600000071.01.T01.cds444818"/>
    </source>
</evidence>
<protein>
    <submittedName>
        <fullName evidence="2">Uncharacterized protein</fullName>
    </submittedName>
</protein>
<dbReference type="EnsemblPlants" id="TuG1812G0600000071.01.T01">
    <property type="protein sequence ID" value="TuG1812G0600000071.01.T01.cds444818"/>
    <property type="gene ID" value="TuG1812G0600000071.01"/>
</dbReference>
<keyword evidence="3" id="KW-1185">Reference proteome</keyword>